<evidence type="ECO:0000313" key="3">
    <source>
        <dbReference type="Proteomes" id="UP000324497"/>
    </source>
</evidence>
<evidence type="ECO:0000313" key="2">
    <source>
        <dbReference type="EMBL" id="AUJ32103.1"/>
    </source>
</evidence>
<organism evidence="2 3">
    <name type="scientific">Liquorilactobacillus nagelii</name>
    <dbReference type="NCBI Taxonomy" id="82688"/>
    <lineage>
        <taxon>Bacteria</taxon>
        <taxon>Bacillati</taxon>
        <taxon>Bacillota</taxon>
        <taxon>Bacilli</taxon>
        <taxon>Lactobacillales</taxon>
        <taxon>Lactobacillaceae</taxon>
        <taxon>Liquorilactobacillus</taxon>
    </lineage>
</organism>
<dbReference type="AlphaFoldDB" id="A0A3Q8D0E8"/>
<keyword evidence="3" id="KW-1185">Reference proteome</keyword>
<dbReference type="Proteomes" id="UP000324497">
    <property type="component" value="Chromosome"/>
</dbReference>
<dbReference type="RefSeq" id="WP_148126693.1">
    <property type="nucleotide sequence ID" value="NZ_CP018180.1"/>
</dbReference>
<dbReference type="EMBL" id="CP018180">
    <property type="protein sequence ID" value="AUJ32103.1"/>
    <property type="molecule type" value="Genomic_DNA"/>
</dbReference>
<name>A0A3Q8D0E8_9LACO</name>
<proteinExistence type="predicted"/>
<feature type="domain" description="DUF4422" evidence="1">
    <location>
        <begin position="5"/>
        <end position="226"/>
    </location>
</feature>
<evidence type="ECO:0000259" key="1">
    <source>
        <dbReference type="Pfam" id="PF14393"/>
    </source>
</evidence>
<dbReference type="InterPro" id="IPR025536">
    <property type="entry name" value="DUF4422"/>
</dbReference>
<dbReference type="KEGG" id="lng:BSQ50_05760"/>
<gene>
    <name evidence="2" type="ORF">BSQ50_05760</name>
</gene>
<accession>A0A3Q8D0E8</accession>
<reference evidence="2 3" key="1">
    <citation type="submission" date="2016-11" db="EMBL/GenBank/DDBJ databases">
        <title>Interaction between Lactobacillus species and yeast in water kefir.</title>
        <authorList>
            <person name="Behr J."/>
            <person name="Xu D."/>
            <person name="Vogel R.F."/>
        </authorList>
    </citation>
    <scope>NUCLEOTIDE SEQUENCE [LARGE SCALE GENOMIC DNA]</scope>
    <source>
        <strain evidence="2 3">TMW 1.1827</strain>
    </source>
</reference>
<dbReference type="Pfam" id="PF14393">
    <property type="entry name" value="DUF4422"/>
    <property type="match status" value="1"/>
</dbReference>
<protein>
    <recommendedName>
        <fullName evidence="1">DUF4422 domain-containing protein</fullName>
    </recommendedName>
</protein>
<sequence length="272" mass="32439">MKNEIYIVSHKDLKLPSNELYYPLQVGKKNSRYAGYLQDDTGDNISAKNPYYCELTAQYWAWKNRSAAIQGIVHYRRFFADSLTHNQVITRQPFKSILDATFLEKLLTNHQMILPPKQTFWEPNLWLHYRFQHQTVGMEKVREVIKELFPSYLAAFNQVMFHQRSAHMYNMLIAKQPLFSAYSDWLFSVLAATEKNLDIRNFSRYEQRVFGFLSEFLLNVWIKKNQIDIVEVPLIFTEHRNYLTEAGKFLRRRLVKQSQLKTKLSIKDSKFY</sequence>